<evidence type="ECO:0000313" key="9">
    <source>
        <dbReference type="Proteomes" id="UP001201812"/>
    </source>
</evidence>
<dbReference type="InterPro" id="IPR009057">
    <property type="entry name" value="Homeodomain-like_sf"/>
</dbReference>
<evidence type="ECO:0000256" key="1">
    <source>
        <dbReference type="ARBA" id="ARBA00004123"/>
    </source>
</evidence>
<proteinExistence type="predicted"/>
<dbReference type="PRINTS" id="PR00024">
    <property type="entry name" value="HOMEOBOX"/>
</dbReference>
<feature type="DNA-binding region" description="Homeobox" evidence="5">
    <location>
        <begin position="112"/>
        <end position="171"/>
    </location>
</feature>
<evidence type="ECO:0000256" key="6">
    <source>
        <dbReference type="RuleBase" id="RU000682"/>
    </source>
</evidence>
<dbReference type="PANTHER" id="PTHR24333:SF9">
    <property type="entry name" value="HOMEOBOX DOMAIN-CONTAINING PROTEIN"/>
    <property type="match status" value="1"/>
</dbReference>
<dbReference type="Pfam" id="PF00046">
    <property type="entry name" value="Homeodomain"/>
    <property type="match status" value="1"/>
</dbReference>
<sequence length="217" mass="24410">MSSFNIESILIKSGQRNKNYAKPESNTEFGCVIQAPIANPIQGIPTLSLPLSFPETSGIVVDDNAQNSFPSTEAEPHFGLHKASPSLAELQLLFGFGVRKHEYNRSRKVVLDRKPRQAYSTYQLDLLENEFKADKYLSVSKRVQLSKQLGLTETQIKTWFQNRRTKWKKQMTHSLKEICRRNVLLFPQTDRSAPAAVAGDISALFGVHAPVTTSDNF</sequence>
<evidence type="ECO:0000256" key="2">
    <source>
        <dbReference type="ARBA" id="ARBA00023125"/>
    </source>
</evidence>
<organism evidence="8 9">
    <name type="scientific">Ditylenchus destructor</name>
    <dbReference type="NCBI Taxonomy" id="166010"/>
    <lineage>
        <taxon>Eukaryota</taxon>
        <taxon>Metazoa</taxon>
        <taxon>Ecdysozoa</taxon>
        <taxon>Nematoda</taxon>
        <taxon>Chromadorea</taxon>
        <taxon>Rhabditida</taxon>
        <taxon>Tylenchina</taxon>
        <taxon>Tylenchomorpha</taxon>
        <taxon>Sphaerularioidea</taxon>
        <taxon>Anguinidae</taxon>
        <taxon>Anguininae</taxon>
        <taxon>Ditylenchus</taxon>
    </lineage>
</organism>
<dbReference type="InterPro" id="IPR050848">
    <property type="entry name" value="Homeobox_TF"/>
</dbReference>
<gene>
    <name evidence="8" type="ORF">DdX_08570</name>
</gene>
<dbReference type="InterPro" id="IPR020479">
    <property type="entry name" value="HD_metazoa"/>
</dbReference>
<name>A0AAD4N7Y2_9BILA</name>
<dbReference type="PROSITE" id="PS00027">
    <property type="entry name" value="HOMEOBOX_1"/>
    <property type="match status" value="1"/>
</dbReference>
<dbReference type="GO" id="GO:0005634">
    <property type="term" value="C:nucleus"/>
    <property type="evidence" value="ECO:0007669"/>
    <property type="project" value="UniProtKB-SubCell"/>
</dbReference>
<dbReference type="Proteomes" id="UP001201812">
    <property type="component" value="Unassembled WGS sequence"/>
</dbReference>
<evidence type="ECO:0000256" key="4">
    <source>
        <dbReference type="ARBA" id="ARBA00023242"/>
    </source>
</evidence>
<keyword evidence="2 5" id="KW-0238">DNA-binding</keyword>
<reference evidence="8" key="1">
    <citation type="submission" date="2022-01" db="EMBL/GenBank/DDBJ databases">
        <title>Genome Sequence Resource for Two Populations of Ditylenchus destructor, the Migratory Endoparasitic Phytonematode.</title>
        <authorList>
            <person name="Zhang H."/>
            <person name="Lin R."/>
            <person name="Xie B."/>
        </authorList>
    </citation>
    <scope>NUCLEOTIDE SEQUENCE</scope>
    <source>
        <strain evidence="8">BazhouSP</strain>
    </source>
</reference>
<dbReference type="GO" id="GO:0003677">
    <property type="term" value="F:DNA binding"/>
    <property type="evidence" value="ECO:0007669"/>
    <property type="project" value="UniProtKB-UniRule"/>
</dbReference>
<dbReference type="InterPro" id="IPR017970">
    <property type="entry name" value="Homeobox_CS"/>
</dbReference>
<comment type="subcellular location">
    <subcellularLocation>
        <location evidence="1 5 6">Nucleus</location>
    </subcellularLocation>
</comment>
<dbReference type="SUPFAM" id="SSF46689">
    <property type="entry name" value="Homeodomain-like"/>
    <property type="match status" value="1"/>
</dbReference>
<protein>
    <submittedName>
        <fullName evidence="8">Homeobox domain-containing protein</fullName>
    </submittedName>
</protein>
<dbReference type="PRINTS" id="PR00031">
    <property type="entry name" value="HTHREPRESSR"/>
</dbReference>
<keyword evidence="4 5" id="KW-0539">Nucleus</keyword>
<dbReference type="InterPro" id="IPR001356">
    <property type="entry name" value="HD"/>
</dbReference>
<dbReference type="EMBL" id="JAKKPZ010000013">
    <property type="protein sequence ID" value="KAI1714475.1"/>
    <property type="molecule type" value="Genomic_DNA"/>
</dbReference>
<dbReference type="PROSITE" id="PS50071">
    <property type="entry name" value="HOMEOBOX_2"/>
    <property type="match status" value="1"/>
</dbReference>
<evidence type="ECO:0000259" key="7">
    <source>
        <dbReference type="PROSITE" id="PS50071"/>
    </source>
</evidence>
<evidence type="ECO:0000256" key="5">
    <source>
        <dbReference type="PROSITE-ProRule" id="PRU00108"/>
    </source>
</evidence>
<feature type="domain" description="Homeobox" evidence="7">
    <location>
        <begin position="110"/>
        <end position="170"/>
    </location>
</feature>
<evidence type="ECO:0000313" key="8">
    <source>
        <dbReference type="EMBL" id="KAI1714475.1"/>
    </source>
</evidence>
<dbReference type="Gene3D" id="1.10.10.60">
    <property type="entry name" value="Homeodomain-like"/>
    <property type="match status" value="1"/>
</dbReference>
<accession>A0AAD4N7Y2</accession>
<evidence type="ECO:0000256" key="3">
    <source>
        <dbReference type="ARBA" id="ARBA00023155"/>
    </source>
</evidence>
<dbReference type="InterPro" id="IPR000047">
    <property type="entry name" value="HTH_motif"/>
</dbReference>
<dbReference type="GO" id="GO:0000981">
    <property type="term" value="F:DNA-binding transcription factor activity, RNA polymerase II-specific"/>
    <property type="evidence" value="ECO:0007669"/>
    <property type="project" value="InterPro"/>
</dbReference>
<dbReference type="PANTHER" id="PTHR24333">
    <property type="entry name" value="HOMEO BOX HB9 LIKE A-RELATED"/>
    <property type="match status" value="1"/>
</dbReference>
<dbReference type="SMART" id="SM00389">
    <property type="entry name" value="HOX"/>
    <property type="match status" value="1"/>
</dbReference>
<keyword evidence="9" id="KW-1185">Reference proteome</keyword>
<keyword evidence="3 5" id="KW-0371">Homeobox</keyword>
<dbReference type="CDD" id="cd00086">
    <property type="entry name" value="homeodomain"/>
    <property type="match status" value="1"/>
</dbReference>
<comment type="caution">
    <text evidence="8">The sequence shown here is derived from an EMBL/GenBank/DDBJ whole genome shotgun (WGS) entry which is preliminary data.</text>
</comment>
<dbReference type="AlphaFoldDB" id="A0AAD4N7Y2"/>